<feature type="transmembrane region" description="Helical" evidence="1">
    <location>
        <begin position="100"/>
        <end position="122"/>
    </location>
</feature>
<feature type="transmembrane region" description="Helical" evidence="1">
    <location>
        <begin position="852"/>
        <end position="873"/>
    </location>
</feature>
<evidence type="ECO:0000313" key="2">
    <source>
        <dbReference type="EMBL" id="MRI84874.1"/>
    </source>
</evidence>
<dbReference type="AlphaFoldDB" id="A0A6I2GE12"/>
<feature type="transmembrane region" description="Helical" evidence="1">
    <location>
        <begin position="181"/>
        <end position="206"/>
    </location>
</feature>
<dbReference type="PANTHER" id="PTHR38454:SF1">
    <property type="entry name" value="INTEGRAL MEMBRANE PROTEIN"/>
    <property type="match status" value="1"/>
</dbReference>
<keyword evidence="1" id="KW-0472">Membrane</keyword>
<gene>
    <name evidence="2" type="ORF">GIY09_03030</name>
</gene>
<feature type="transmembrane region" description="Helical" evidence="1">
    <location>
        <begin position="6"/>
        <end position="29"/>
    </location>
</feature>
<keyword evidence="1" id="KW-1133">Transmembrane helix</keyword>
<keyword evidence="1" id="KW-0812">Transmembrane</keyword>
<reference evidence="2 3" key="1">
    <citation type="submission" date="2019-11" db="EMBL/GenBank/DDBJ databases">
        <title>Characterisation of Fundicoccus ignavus gen. nov. sp. nov., a novel genus of the family Aerococcaceae isolated from bulk tank milk.</title>
        <authorList>
            <person name="Siebert A."/>
            <person name="Huptas C."/>
            <person name="Wenning M."/>
            <person name="Scherer S."/>
            <person name="Doll E.V."/>
        </authorList>
    </citation>
    <scope>NUCLEOTIDE SEQUENCE [LARGE SCALE GENOMIC DNA]</scope>
    <source>
        <strain evidence="2 3">WS4759</strain>
    </source>
</reference>
<feature type="transmembrane region" description="Helical" evidence="1">
    <location>
        <begin position="295"/>
        <end position="312"/>
    </location>
</feature>
<protein>
    <submittedName>
        <fullName evidence="2">YfhO family protein</fullName>
    </submittedName>
</protein>
<dbReference type="InterPro" id="IPR018580">
    <property type="entry name" value="Uncharacterised_YfhO"/>
</dbReference>
<accession>A0A6I2GE12</accession>
<evidence type="ECO:0000313" key="3">
    <source>
        <dbReference type="Proteomes" id="UP000430975"/>
    </source>
</evidence>
<dbReference type="RefSeq" id="WP_153863190.1">
    <property type="nucleotide sequence ID" value="NZ_WJQS01000002.1"/>
</dbReference>
<dbReference type="PANTHER" id="PTHR38454">
    <property type="entry name" value="INTEGRAL MEMBRANE PROTEIN-RELATED"/>
    <property type="match status" value="1"/>
</dbReference>
<organism evidence="2 3">
    <name type="scientific">Fundicoccus ignavus</name>
    <dbReference type="NCBI Taxonomy" id="2664442"/>
    <lineage>
        <taxon>Bacteria</taxon>
        <taxon>Bacillati</taxon>
        <taxon>Bacillota</taxon>
        <taxon>Bacilli</taxon>
        <taxon>Lactobacillales</taxon>
        <taxon>Aerococcaceae</taxon>
        <taxon>Fundicoccus</taxon>
    </lineage>
</organism>
<dbReference type="Pfam" id="PF09586">
    <property type="entry name" value="YfhO"/>
    <property type="match status" value="1"/>
</dbReference>
<feature type="transmembrane region" description="Helical" evidence="1">
    <location>
        <begin position="321"/>
        <end position="338"/>
    </location>
</feature>
<feature type="transmembrane region" description="Helical" evidence="1">
    <location>
        <begin position="350"/>
        <end position="369"/>
    </location>
</feature>
<comment type="caution">
    <text evidence="2">The sequence shown here is derived from an EMBL/GenBank/DDBJ whole genome shotgun (WGS) entry which is preliminary data.</text>
</comment>
<feature type="transmembrane region" description="Helical" evidence="1">
    <location>
        <begin position="142"/>
        <end position="169"/>
    </location>
</feature>
<keyword evidence="3" id="KW-1185">Reference proteome</keyword>
<dbReference type="Proteomes" id="UP000430975">
    <property type="component" value="Unassembled WGS sequence"/>
</dbReference>
<sequence>MRSSGKIYLLNIALTSSVFIAISLVMGFIPFGDNTMLTIDLGQQYIDFYSLFRDTVFNDPSQLFYSFEKAFGGEMLGLWAYYLLSPFNLIFLLFPESELGLAVTLISYLKLIAASTSFLYLIRQKYQIESIPAMLFSQCYTFMSYSMVYLLNIMWLDGLVLLPLIVLGLNKSILRKQNKLYIMSLALLLMANYYIGYMVCIFLAFYTIYEIVETQEKVNLKESLIKYLLFLKNSIIAALIAGVVLLPTFYSLTQNKGSYMTFEINWETAHSLKDIASKLFIGSFSFDEMSSGSPNLYAGMIVFLMVLLYFFNKKIKLIDKLVSLSIFLIFYLSFHFEILDKLWHGGQFPIWYHFRFSFVTSFFLLMLAVKAFKLQPKLIPTYQLVLACITIFAFSIYYYLYNEYEFLNSINIFVSLLVVLTLIIVIQLDFLDKSLRYTLLLAIVTVELTANATLILGDLNYVVDSKFRDYVTTLDDSLTNIRHGNDDFYRINKTFQRTKDEAMFTHYNGLDHFGSTIEAHVPELFGYLGLPDGNGFVTYTNGTLFTDDFFNVKYHIEPTDDSANHTLDHEYVLYPRATDLDNKSYPIYTQNNRYLIRENEERFGLAIEVSPSISDTTDSFVQHQPIYNQELLLKLIDFQGSGDAYFEERELKDGSYHNVEVTSVGDGDYLTYEVIDPTINEAYFEFEFATDSENPYYFTLPSQYDDENVSLSLNGQRYRFYTPFRRRQITNASYQTIDDSQVLSVKLLEDSLSANLVSLYEFDENRFNDLVASKQDQLFEVSLFSQNYIEGTITTIQDEGYLLFTIPFDSQWEITVNGKNVEPEAVLNDTLMAIPITAGEHNISLKYFPRSIWFGLASSITGLMLFIGSEFYISRQKKKND</sequence>
<feature type="transmembrane region" description="Helical" evidence="1">
    <location>
        <begin position="438"/>
        <end position="457"/>
    </location>
</feature>
<dbReference type="EMBL" id="WJQS01000002">
    <property type="protein sequence ID" value="MRI84874.1"/>
    <property type="molecule type" value="Genomic_DNA"/>
</dbReference>
<proteinExistence type="predicted"/>
<feature type="transmembrane region" description="Helical" evidence="1">
    <location>
        <begin position="406"/>
        <end position="426"/>
    </location>
</feature>
<feature type="transmembrane region" description="Helical" evidence="1">
    <location>
        <begin position="381"/>
        <end position="400"/>
    </location>
</feature>
<feature type="transmembrane region" description="Helical" evidence="1">
    <location>
        <begin position="227"/>
        <end position="250"/>
    </location>
</feature>
<name>A0A6I2GE12_9LACT</name>
<evidence type="ECO:0000256" key="1">
    <source>
        <dbReference type="SAM" id="Phobius"/>
    </source>
</evidence>